<keyword evidence="8" id="KW-1185">Reference proteome</keyword>
<dbReference type="Proteomes" id="UP001398556">
    <property type="component" value="Unassembled WGS sequence"/>
</dbReference>
<dbReference type="EC" id="2.7.13.3" evidence="2"/>
<dbReference type="SUPFAM" id="SSF55874">
    <property type="entry name" value="ATPase domain of HSP90 chaperone/DNA topoisomerase II/histidine kinase"/>
    <property type="match status" value="1"/>
</dbReference>
<evidence type="ECO:0000313" key="8">
    <source>
        <dbReference type="Proteomes" id="UP001398556"/>
    </source>
</evidence>
<dbReference type="GO" id="GO:0005524">
    <property type="term" value="F:ATP binding"/>
    <property type="evidence" value="ECO:0007669"/>
    <property type="project" value="UniProtKB-KW"/>
</dbReference>
<evidence type="ECO:0000256" key="1">
    <source>
        <dbReference type="ARBA" id="ARBA00000085"/>
    </source>
</evidence>
<sequence>MNTLKLFSKIAIINILFLAFFINSCEKKKETTIISKPIFNKQQVDKYYQLANKYYDNSKYDSAFYYANKIRLEINPISDLDKYATNMFILAASQQIQGDYAGAENSIVESLNILYKIKSHRYLYKFNSMLAGNYNYIREFDNALHSYHTASKYKINNQQDAMNKLNIGHVYKEKREFKKALQILTPLLNNKEIKRNRYYLSGVLNDIGYCNMKLGKANALSYLSKSLKLNSNLDSTADNDYDLTANYYNLYEYYINSNPQKALNYIHLLYQKATEYNNPDDRLIALSLFIKHCKGEELKKYSLDYIRINDSINQARQKAKNYFAKLKYDSKKEKEENLKLKKEKELQQQLEANKNILVAFIIILLILITAFIYYYLVQKNKKEKIQTSYNTEIRIAKKLHDELANEIYQTINFAETHDLSSPEATEKLLENLDAIYSTTRNISRENNFIETGELYETHLKEMITSFSGNTVNIIINNLEEINWNKINSLKKITIYRVIQELLVNMKKHSNSTLVLISFKNQNNNLLINYYDNGVGFDFNLINKKSGLQNIISRITTINGTITFDNNQNKGVKTNIVIPS</sequence>
<evidence type="ECO:0000256" key="2">
    <source>
        <dbReference type="ARBA" id="ARBA00012438"/>
    </source>
</evidence>
<evidence type="ECO:0000256" key="6">
    <source>
        <dbReference type="SAM" id="Phobius"/>
    </source>
</evidence>
<keyword evidence="5" id="KW-0902">Two-component regulatory system</keyword>
<comment type="catalytic activity">
    <reaction evidence="1">
        <text>ATP + protein L-histidine = ADP + protein N-phospho-L-histidine.</text>
        <dbReference type="EC" id="2.7.13.3"/>
    </reaction>
</comment>
<reference evidence="7 8" key="1">
    <citation type="submission" date="2024-04" db="EMBL/GenBank/DDBJ databases">
        <title>Flavobacterium sp. DGU99 16S ribosomal RNA gene Genome sequencing and assembly.</title>
        <authorList>
            <person name="Park S."/>
        </authorList>
    </citation>
    <scope>NUCLEOTIDE SEQUENCE [LARGE SCALE GENOMIC DNA]</scope>
    <source>
        <strain evidence="7 8">DGU99</strain>
    </source>
</reference>
<feature type="transmembrane region" description="Helical" evidence="6">
    <location>
        <begin position="356"/>
        <end position="376"/>
    </location>
</feature>
<proteinExistence type="predicted"/>
<dbReference type="SUPFAM" id="SSF48452">
    <property type="entry name" value="TPR-like"/>
    <property type="match status" value="1"/>
</dbReference>
<dbReference type="InterPro" id="IPR011990">
    <property type="entry name" value="TPR-like_helical_dom_sf"/>
</dbReference>
<keyword evidence="6" id="KW-0472">Membrane</keyword>
<dbReference type="InterPro" id="IPR036890">
    <property type="entry name" value="HATPase_C_sf"/>
</dbReference>
<organism evidence="7 8">
    <name type="scientific">Flavobacterium flavipallidum</name>
    <dbReference type="NCBI Taxonomy" id="3139140"/>
    <lineage>
        <taxon>Bacteria</taxon>
        <taxon>Pseudomonadati</taxon>
        <taxon>Bacteroidota</taxon>
        <taxon>Flavobacteriia</taxon>
        <taxon>Flavobacteriales</taxon>
        <taxon>Flavobacteriaceae</taxon>
        <taxon>Flavobacterium</taxon>
    </lineage>
</organism>
<dbReference type="Gene3D" id="3.30.565.10">
    <property type="entry name" value="Histidine kinase-like ATPase, C-terminal domain"/>
    <property type="match status" value="1"/>
</dbReference>
<evidence type="ECO:0000256" key="3">
    <source>
        <dbReference type="ARBA" id="ARBA00022679"/>
    </source>
</evidence>
<dbReference type="RefSeq" id="WP_341699685.1">
    <property type="nucleotide sequence ID" value="NZ_JBBYHU010000007.1"/>
</dbReference>
<keyword evidence="4" id="KW-0418">Kinase</keyword>
<keyword evidence="6" id="KW-1133">Transmembrane helix</keyword>
<keyword evidence="6" id="KW-0812">Transmembrane</keyword>
<comment type="caution">
    <text evidence="7">The sequence shown here is derived from an EMBL/GenBank/DDBJ whole genome shotgun (WGS) entry which is preliminary data.</text>
</comment>
<dbReference type="PANTHER" id="PTHR24421">
    <property type="entry name" value="NITRATE/NITRITE SENSOR PROTEIN NARX-RELATED"/>
    <property type="match status" value="1"/>
</dbReference>
<accession>A0ABU9HKM4</accession>
<evidence type="ECO:0000313" key="7">
    <source>
        <dbReference type="EMBL" id="MEL1240444.1"/>
    </source>
</evidence>
<keyword evidence="7" id="KW-0547">Nucleotide-binding</keyword>
<name>A0ABU9HKM4_9FLAO</name>
<dbReference type="InterPro" id="IPR050482">
    <property type="entry name" value="Sensor_HK_TwoCompSys"/>
</dbReference>
<gene>
    <name evidence="7" type="ORF">AAEO59_05245</name>
</gene>
<dbReference type="Gene3D" id="1.25.40.10">
    <property type="entry name" value="Tetratricopeptide repeat domain"/>
    <property type="match status" value="1"/>
</dbReference>
<keyword evidence="7" id="KW-0067">ATP-binding</keyword>
<dbReference type="PANTHER" id="PTHR24421:SF10">
    <property type="entry name" value="NITRATE_NITRITE SENSOR PROTEIN NARQ"/>
    <property type="match status" value="1"/>
</dbReference>
<protein>
    <recommendedName>
        <fullName evidence="2">histidine kinase</fullName>
        <ecNumber evidence="2">2.7.13.3</ecNumber>
    </recommendedName>
</protein>
<evidence type="ECO:0000256" key="4">
    <source>
        <dbReference type="ARBA" id="ARBA00022777"/>
    </source>
</evidence>
<dbReference type="EMBL" id="JBBYHU010000007">
    <property type="protein sequence ID" value="MEL1240444.1"/>
    <property type="molecule type" value="Genomic_DNA"/>
</dbReference>
<evidence type="ECO:0000256" key="5">
    <source>
        <dbReference type="ARBA" id="ARBA00023012"/>
    </source>
</evidence>
<keyword evidence="3" id="KW-0808">Transferase</keyword>